<dbReference type="Gene3D" id="1.20.1050.10">
    <property type="match status" value="1"/>
</dbReference>
<dbReference type="InterPro" id="IPR004045">
    <property type="entry name" value="Glutathione_S-Trfase_N"/>
</dbReference>
<gene>
    <name evidence="3" type="ORF">SAMN02745126_01707</name>
</gene>
<dbReference type="EMBL" id="FUWJ01000001">
    <property type="protein sequence ID" value="SJZ57935.1"/>
    <property type="molecule type" value="Genomic_DNA"/>
</dbReference>
<keyword evidence="4" id="KW-1185">Reference proteome</keyword>
<dbReference type="RefSeq" id="WP_085933305.1">
    <property type="nucleotide sequence ID" value="NZ_FUWJ01000001.1"/>
</dbReference>
<dbReference type="InterPro" id="IPR036282">
    <property type="entry name" value="Glutathione-S-Trfase_C_sf"/>
</dbReference>
<sequence length="230" mass="25292">MKLYFAPDACSLSPHIVLRELGLPFDLVRVDNKTKKTADGGDFLGVNPKGYVAALQLDDGEVLTEGPAIVQYIADLKPEAGLAPANGTWERVRLQEWLNFIATEIHAGASPLFNAAIPETVKAIFKERLFRRFDTLAATFADRDYLMGERFGVADSYLFTVLRWMDRFAIDLDRWPAIAAFMERVGRRPAVQAALAADGARPSPDDRATFGNCGNCASADPAFRGHIALM</sequence>
<dbReference type="CDD" id="cd03188">
    <property type="entry name" value="GST_C_Beta"/>
    <property type="match status" value="1"/>
</dbReference>
<dbReference type="SFLD" id="SFLDG01150">
    <property type="entry name" value="Main.1:_Beta-like"/>
    <property type="match status" value="1"/>
</dbReference>
<feature type="domain" description="GST C-terminal" evidence="2">
    <location>
        <begin position="87"/>
        <end position="206"/>
    </location>
</feature>
<dbReference type="InterPro" id="IPR004046">
    <property type="entry name" value="GST_C"/>
</dbReference>
<dbReference type="SUPFAM" id="SSF52833">
    <property type="entry name" value="Thioredoxin-like"/>
    <property type="match status" value="1"/>
</dbReference>
<dbReference type="NCBIfam" id="NF007831">
    <property type="entry name" value="PRK10542.1"/>
    <property type="match status" value="1"/>
</dbReference>
<dbReference type="SUPFAM" id="SSF47616">
    <property type="entry name" value="GST C-terminal domain-like"/>
    <property type="match status" value="1"/>
</dbReference>
<evidence type="ECO:0000259" key="1">
    <source>
        <dbReference type="PROSITE" id="PS50404"/>
    </source>
</evidence>
<name>A0A1T4LTD2_9HYPH</name>
<evidence type="ECO:0000313" key="3">
    <source>
        <dbReference type="EMBL" id="SJZ57935.1"/>
    </source>
</evidence>
<dbReference type="STRING" id="225324.SAMN02745126_01707"/>
<accession>A0A1T4LTD2</accession>
<dbReference type="SFLD" id="SFLDG00358">
    <property type="entry name" value="Main_(cytGST)"/>
    <property type="match status" value="1"/>
</dbReference>
<dbReference type="Pfam" id="PF13409">
    <property type="entry name" value="GST_N_2"/>
    <property type="match status" value="1"/>
</dbReference>
<dbReference type="InterPro" id="IPR040079">
    <property type="entry name" value="Glutathione_S-Trfase"/>
</dbReference>
<reference evidence="4" key="1">
    <citation type="submission" date="2017-02" db="EMBL/GenBank/DDBJ databases">
        <authorList>
            <person name="Varghese N."/>
            <person name="Submissions S."/>
        </authorList>
    </citation>
    <scope>NUCLEOTIDE SEQUENCE [LARGE SCALE GENOMIC DNA]</scope>
    <source>
        <strain evidence="4">ATCC 27094</strain>
    </source>
</reference>
<organism evidence="3 4">
    <name type="scientific">Enhydrobacter aerosaccus</name>
    <dbReference type="NCBI Taxonomy" id="225324"/>
    <lineage>
        <taxon>Bacteria</taxon>
        <taxon>Pseudomonadati</taxon>
        <taxon>Pseudomonadota</taxon>
        <taxon>Alphaproteobacteria</taxon>
        <taxon>Hyphomicrobiales</taxon>
        <taxon>Enhydrobacter</taxon>
    </lineage>
</organism>
<proteinExistence type="predicted"/>
<dbReference type="Proteomes" id="UP000190092">
    <property type="component" value="Unassembled WGS sequence"/>
</dbReference>
<dbReference type="PROSITE" id="PS50405">
    <property type="entry name" value="GST_CTER"/>
    <property type="match status" value="1"/>
</dbReference>
<dbReference type="OrthoDB" id="7583243at2"/>
<dbReference type="Gene3D" id="3.40.30.10">
    <property type="entry name" value="Glutaredoxin"/>
    <property type="match status" value="1"/>
</dbReference>
<dbReference type="InterPro" id="IPR010987">
    <property type="entry name" value="Glutathione-S-Trfase_C-like"/>
</dbReference>
<evidence type="ECO:0000259" key="2">
    <source>
        <dbReference type="PROSITE" id="PS50405"/>
    </source>
</evidence>
<feature type="domain" description="GST N-terminal" evidence="1">
    <location>
        <begin position="1"/>
        <end position="81"/>
    </location>
</feature>
<dbReference type="AlphaFoldDB" id="A0A1T4LTD2"/>
<dbReference type="Pfam" id="PF00043">
    <property type="entry name" value="GST_C"/>
    <property type="match status" value="1"/>
</dbReference>
<dbReference type="InterPro" id="IPR036249">
    <property type="entry name" value="Thioredoxin-like_sf"/>
</dbReference>
<dbReference type="CDD" id="cd03057">
    <property type="entry name" value="GST_N_Beta"/>
    <property type="match status" value="1"/>
</dbReference>
<dbReference type="PANTHER" id="PTHR44051">
    <property type="entry name" value="GLUTATHIONE S-TRANSFERASE-RELATED"/>
    <property type="match status" value="1"/>
</dbReference>
<dbReference type="SFLD" id="SFLDS00019">
    <property type="entry name" value="Glutathione_Transferase_(cytos"/>
    <property type="match status" value="1"/>
</dbReference>
<dbReference type="PANTHER" id="PTHR44051:SF8">
    <property type="entry name" value="GLUTATHIONE S-TRANSFERASE GSTA"/>
    <property type="match status" value="1"/>
</dbReference>
<keyword evidence="3" id="KW-0808">Transferase</keyword>
<evidence type="ECO:0000313" key="4">
    <source>
        <dbReference type="Proteomes" id="UP000190092"/>
    </source>
</evidence>
<dbReference type="PROSITE" id="PS50404">
    <property type="entry name" value="GST_NTER"/>
    <property type="match status" value="1"/>
</dbReference>
<dbReference type="GO" id="GO:0016740">
    <property type="term" value="F:transferase activity"/>
    <property type="evidence" value="ECO:0007669"/>
    <property type="project" value="UniProtKB-KW"/>
</dbReference>
<protein>
    <submittedName>
        <fullName evidence="3">Glutathione S-transferase</fullName>
    </submittedName>
</protein>